<accession>V8NXU2</accession>
<evidence type="ECO:0000256" key="7">
    <source>
        <dbReference type="ARBA" id="ARBA00023136"/>
    </source>
</evidence>
<keyword evidence="10" id="KW-1185">Reference proteome</keyword>
<evidence type="ECO:0000256" key="8">
    <source>
        <dbReference type="SAM" id="Phobius"/>
    </source>
</evidence>
<dbReference type="PANTHER" id="PTHR21461">
    <property type="entry name" value="GLYCOSYLTRANSFERASE FAMILY 92 PROTEIN"/>
    <property type="match status" value="1"/>
</dbReference>
<dbReference type="PANTHER" id="PTHR21461:SF69">
    <property type="entry name" value="GLYCOSYLTRANSFERASE FAMILY 92 PROTEIN"/>
    <property type="match status" value="1"/>
</dbReference>
<comment type="caution">
    <text evidence="9">The sequence shown here is derived from an EMBL/GenBank/DDBJ whole genome shotgun (WGS) entry which is preliminary data.</text>
</comment>
<dbReference type="InterPro" id="IPR008166">
    <property type="entry name" value="Glyco_transf_92"/>
</dbReference>
<dbReference type="Proteomes" id="UP000018936">
    <property type="component" value="Unassembled WGS sequence"/>
</dbReference>
<evidence type="ECO:0000256" key="2">
    <source>
        <dbReference type="ARBA" id="ARBA00007647"/>
    </source>
</evidence>
<name>V8NXU2_OPHHA</name>
<evidence type="ECO:0000256" key="4">
    <source>
        <dbReference type="ARBA" id="ARBA00022679"/>
    </source>
</evidence>
<feature type="transmembrane region" description="Helical" evidence="8">
    <location>
        <begin position="12"/>
        <end position="30"/>
    </location>
</feature>
<dbReference type="AlphaFoldDB" id="V8NXU2"/>
<dbReference type="EMBL" id="AZIM01001445">
    <property type="protein sequence ID" value="ETE66885.1"/>
    <property type="molecule type" value="Genomic_DNA"/>
</dbReference>
<evidence type="ECO:0000256" key="5">
    <source>
        <dbReference type="ARBA" id="ARBA00022692"/>
    </source>
</evidence>
<dbReference type="OrthoDB" id="2526284at2759"/>
<comment type="similarity">
    <text evidence="2">Belongs to the glycosyltransferase 92 family.</text>
</comment>
<proteinExistence type="inferred from homology"/>
<evidence type="ECO:0000256" key="1">
    <source>
        <dbReference type="ARBA" id="ARBA00004167"/>
    </source>
</evidence>
<evidence type="ECO:0000256" key="6">
    <source>
        <dbReference type="ARBA" id="ARBA00022989"/>
    </source>
</evidence>
<dbReference type="Pfam" id="PF01697">
    <property type="entry name" value="Glyco_transf_92"/>
    <property type="match status" value="2"/>
</dbReference>
<reference evidence="9 10" key="1">
    <citation type="journal article" date="2013" name="Proc. Natl. Acad. Sci. U.S.A.">
        <title>The king cobra genome reveals dynamic gene evolution and adaptation in the snake venom system.</title>
        <authorList>
            <person name="Vonk F.J."/>
            <person name="Casewell N.R."/>
            <person name="Henkel C.V."/>
            <person name="Heimberg A.M."/>
            <person name="Jansen H.J."/>
            <person name="McCleary R.J."/>
            <person name="Kerkkamp H.M."/>
            <person name="Vos R.A."/>
            <person name="Guerreiro I."/>
            <person name="Calvete J.J."/>
            <person name="Wuster W."/>
            <person name="Woods A.E."/>
            <person name="Logan J.M."/>
            <person name="Harrison R.A."/>
            <person name="Castoe T.A."/>
            <person name="de Koning A.P."/>
            <person name="Pollock D.D."/>
            <person name="Yandell M."/>
            <person name="Calderon D."/>
            <person name="Renjifo C."/>
            <person name="Currier R.B."/>
            <person name="Salgado D."/>
            <person name="Pla D."/>
            <person name="Sanz L."/>
            <person name="Hyder A.S."/>
            <person name="Ribeiro J.M."/>
            <person name="Arntzen J.W."/>
            <person name="van den Thillart G.E."/>
            <person name="Boetzer M."/>
            <person name="Pirovano W."/>
            <person name="Dirks R.P."/>
            <person name="Spaink H.P."/>
            <person name="Duboule D."/>
            <person name="McGlinn E."/>
            <person name="Kini R.M."/>
            <person name="Richardson M.K."/>
        </authorList>
    </citation>
    <scope>NUCLEOTIDE SEQUENCE</scope>
    <source>
        <tissue evidence="9">Blood</tissue>
    </source>
</reference>
<gene>
    <name evidence="9" type="ORF">L345_07335</name>
</gene>
<keyword evidence="4" id="KW-0808">Transferase</keyword>
<keyword evidence="7 8" id="KW-0472">Membrane</keyword>
<dbReference type="GO" id="GO:0016020">
    <property type="term" value="C:membrane"/>
    <property type="evidence" value="ECO:0007669"/>
    <property type="project" value="UniProtKB-SubCell"/>
</dbReference>
<keyword evidence="5 8" id="KW-0812">Transmembrane</keyword>
<evidence type="ECO:0000256" key="3">
    <source>
        <dbReference type="ARBA" id="ARBA00022676"/>
    </source>
</evidence>
<protein>
    <recommendedName>
        <fullName evidence="11">Glycosyltransferase family 92 protein</fullName>
    </recommendedName>
</protein>
<organism evidence="9 10">
    <name type="scientific">Ophiophagus hannah</name>
    <name type="common">King cobra</name>
    <name type="synonym">Naja hannah</name>
    <dbReference type="NCBI Taxonomy" id="8665"/>
    <lineage>
        <taxon>Eukaryota</taxon>
        <taxon>Metazoa</taxon>
        <taxon>Chordata</taxon>
        <taxon>Craniata</taxon>
        <taxon>Vertebrata</taxon>
        <taxon>Euteleostomi</taxon>
        <taxon>Lepidosauria</taxon>
        <taxon>Squamata</taxon>
        <taxon>Bifurcata</taxon>
        <taxon>Unidentata</taxon>
        <taxon>Episquamata</taxon>
        <taxon>Toxicofera</taxon>
        <taxon>Serpentes</taxon>
        <taxon>Colubroidea</taxon>
        <taxon>Elapidae</taxon>
        <taxon>Elapinae</taxon>
        <taxon>Ophiophagus</taxon>
    </lineage>
</organism>
<keyword evidence="6 8" id="KW-1133">Transmembrane helix</keyword>
<evidence type="ECO:0008006" key="11">
    <source>
        <dbReference type="Google" id="ProtNLM"/>
    </source>
</evidence>
<sequence>MSVCGRKNSMTPRICGFLFILTLCLVSYYWKKSRDWGPSNENAKEKIRPGDFCKGQLANGTITPLPGRHSFIITPYFDQRQGNLVRVLSIIHHQKVKELYCIFCCENSQVIQVVQGEIDIHLDRFGFPYSTADLLCFQPEDCQAHVISVHPWNPQLESTQLALFPIRNLFPEKPSLDFTICMSTMFGKYNNVLQFVQSMELYRLLGVQKVTIYKNSCSPLMEKVLDYYISQSIVEIIPWPIDSYLDVSTHWHYSMERKDLGYYGQITALNDCIYHNMFKSKYLLLIDPDEFILPVKDGDWKSLMDRLEKEHPEIGVFLFENQVFRRTVFSKTPFNFSSWTAVPGFNIFEHIHKEPNDIHSFNNVKMILDPTRVIQTSVHSVLKQYGASIQVHNDLAFNFHCRISERKDVHDRDLIRDPIFWRYNKTLIPKVNDVLLKSSILAACDQAQKQQKRPSHPAQQTQLTLGPCRGELVNGTITALKHNKTFVVSLYHDDRQQNLTRAIAMVHYKKIQDLYCWFCCSRNNRISIIRASVDIHPERFGLPVGGADIVCLEPRRCLPQYTSIHPSTKGSMAELPWFEINNRVARTSFVTEYTVCLSVMPENYNNALQFVQSVEMYKTLGAKKVFLYKMKCSSLMDQILHFYVKEGTVEVIPWPITSYVHLSSFWYSYQDWGYGKTTVLNDCIYRNMYRSKYVVFNDFNEIILPLKHPNWKTMIDSLEDQNPGVGIFFFESHFFSQNVFSSLDKFNISLWKTIPGVNILRHVYREPNKLHINILKKMIVNPRSVVQASSHSVLKGYGRTLEVSRDVGILYNCRKHLESEFGEQYLMRDTTIWRFNLSLISNVNKVFDRVLGNQVDNIFKSIWSMFLRSLAKIF</sequence>
<dbReference type="GO" id="GO:0016757">
    <property type="term" value="F:glycosyltransferase activity"/>
    <property type="evidence" value="ECO:0007669"/>
    <property type="project" value="UniProtKB-KW"/>
</dbReference>
<evidence type="ECO:0000313" key="9">
    <source>
        <dbReference type="EMBL" id="ETE66885.1"/>
    </source>
</evidence>
<evidence type="ECO:0000313" key="10">
    <source>
        <dbReference type="Proteomes" id="UP000018936"/>
    </source>
</evidence>
<comment type="subcellular location">
    <subcellularLocation>
        <location evidence="1">Membrane</location>
        <topology evidence="1">Single-pass membrane protein</topology>
    </subcellularLocation>
</comment>
<keyword evidence="3" id="KW-0328">Glycosyltransferase</keyword>
<dbReference type="GO" id="GO:0005737">
    <property type="term" value="C:cytoplasm"/>
    <property type="evidence" value="ECO:0007669"/>
    <property type="project" value="TreeGrafter"/>
</dbReference>